<dbReference type="FunFam" id="3.40.1450.10:FF:000002">
    <property type="entry name" value="2,3-bisphosphoglycerate-independent phosphoglycerate mutase"/>
    <property type="match status" value="1"/>
</dbReference>
<name>A0A139SJ00_9BACT</name>
<evidence type="ECO:0000256" key="13">
    <source>
        <dbReference type="PIRSR" id="PIRSR001492-3"/>
    </source>
</evidence>
<dbReference type="EMBL" id="LSZP01000053">
    <property type="protein sequence ID" value="KXU34527.1"/>
    <property type="molecule type" value="Genomic_DNA"/>
</dbReference>
<accession>A0A139SJ00</accession>
<comment type="subunit">
    <text evidence="9">Monomer.</text>
</comment>
<evidence type="ECO:0000313" key="16">
    <source>
        <dbReference type="EMBL" id="KXU34527.1"/>
    </source>
</evidence>
<dbReference type="InterPro" id="IPR036646">
    <property type="entry name" value="PGAM_B_sf"/>
</dbReference>
<dbReference type="Proteomes" id="UP000071392">
    <property type="component" value="Unassembled WGS sequence"/>
</dbReference>
<keyword evidence="7 9" id="KW-0464">Manganese</keyword>
<dbReference type="NCBIfam" id="TIGR01307">
    <property type="entry name" value="pgm_bpd_ind"/>
    <property type="match status" value="1"/>
</dbReference>
<keyword evidence="6 9" id="KW-0324">Glycolysis</keyword>
<dbReference type="EC" id="5.4.2.12" evidence="9 10"/>
<dbReference type="PIRSF" id="PIRSF001492">
    <property type="entry name" value="IPGAM"/>
    <property type="match status" value="1"/>
</dbReference>
<feature type="binding site" evidence="9 13">
    <location>
        <position position="477"/>
    </location>
    <ligand>
        <name>Mn(2+)</name>
        <dbReference type="ChEBI" id="CHEBI:29035"/>
        <label>1</label>
    </ligand>
</feature>
<organism evidence="16 17">
    <name type="scientific">Cephaloticoccus capnophilus</name>
    <dbReference type="NCBI Taxonomy" id="1548208"/>
    <lineage>
        <taxon>Bacteria</taxon>
        <taxon>Pseudomonadati</taxon>
        <taxon>Verrucomicrobiota</taxon>
        <taxon>Opitutia</taxon>
        <taxon>Opitutales</taxon>
        <taxon>Opitutaceae</taxon>
        <taxon>Cephaloticoccus</taxon>
    </lineage>
</organism>
<comment type="catalytic activity">
    <reaction evidence="1 9">
        <text>(2R)-2-phosphoglycerate = (2R)-3-phosphoglycerate</text>
        <dbReference type="Rhea" id="RHEA:15901"/>
        <dbReference type="ChEBI" id="CHEBI:58272"/>
        <dbReference type="ChEBI" id="CHEBI:58289"/>
        <dbReference type="EC" id="5.4.2.12"/>
    </reaction>
</comment>
<feature type="binding site" evidence="9 12">
    <location>
        <position position="194"/>
    </location>
    <ligand>
        <name>substrate</name>
    </ligand>
</feature>
<evidence type="ECO:0000256" key="7">
    <source>
        <dbReference type="ARBA" id="ARBA00023211"/>
    </source>
</evidence>
<evidence type="ECO:0000256" key="2">
    <source>
        <dbReference type="ARBA" id="ARBA00002315"/>
    </source>
</evidence>
<dbReference type="GO" id="GO:0030145">
    <property type="term" value="F:manganese ion binding"/>
    <property type="evidence" value="ECO:0007669"/>
    <property type="project" value="UniProtKB-UniRule"/>
</dbReference>
<comment type="similarity">
    <text evidence="4 9">Belongs to the BPG-independent phosphoglycerate mutase family.</text>
</comment>
<dbReference type="PANTHER" id="PTHR31637">
    <property type="entry name" value="2,3-BISPHOSPHOGLYCERATE-INDEPENDENT PHOSPHOGLYCERATE MUTASE"/>
    <property type="match status" value="1"/>
</dbReference>
<dbReference type="SUPFAM" id="SSF53649">
    <property type="entry name" value="Alkaline phosphatase-like"/>
    <property type="match status" value="1"/>
</dbReference>
<dbReference type="GO" id="GO:0006007">
    <property type="term" value="P:glucose catabolic process"/>
    <property type="evidence" value="ECO:0007669"/>
    <property type="project" value="InterPro"/>
</dbReference>
<dbReference type="UniPathway" id="UPA00109">
    <property type="reaction ID" value="UER00186"/>
</dbReference>
<keyword evidence="17" id="KW-1185">Reference proteome</keyword>
<dbReference type="STRING" id="1548208.AXK12_07175"/>
<evidence type="ECO:0000256" key="6">
    <source>
        <dbReference type="ARBA" id="ARBA00023152"/>
    </source>
</evidence>
<dbReference type="HAMAP" id="MF_01038">
    <property type="entry name" value="GpmI"/>
    <property type="match status" value="1"/>
</dbReference>
<evidence type="ECO:0000259" key="14">
    <source>
        <dbReference type="Pfam" id="PF01676"/>
    </source>
</evidence>
<feature type="binding site" evidence="9 12">
    <location>
        <begin position="276"/>
        <end position="279"/>
    </location>
    <ligand>
        <name>substrate</name>
    </ligand>
</feature>
<evidence type="ECO:0000256" key="4">
    <source>
        <dbReference type="ARBA" id="ARBA00008819"/>
    </source>
</evidence>
<feature type="binding site" evidence="9 12">
    <location>
        <position position="200"/>
    </location>
    <ligand>
        <name>substrate</name>
    </ligand>
</feature>
<dbReference type="GO" id="GO:0004619">
    <property type="term" value="F:phosphoglycerate mutase activity"/>
    <property type="evidence" value="ECO:0007669"/>
    <property type="project" value="UniProtKB-UniRule"/>
</dbReference>
<dbReference type="Gene3D" id="3.40.720.10">
    <property type="entry name" value="Alkaline Phosphatase, subunit A"/>
    <property type="match status" value="1"/>
</dbReference>
<evidence type="ECO:0000256" key="8">
    <source>
        <dbReference type="ARBA" id="ARBA00023235"/>
    </source>
</evidence>
<reference evidence="16 17" key="1">
    <citation type="submission" date="2016-02" db="EMBL/GenBank/DDBJ databases">
        <authorList>
            <person name="Wen L."/>
            <person name="He K."/>
            <person name="Yang H."/>
        </authorList>
    </citation>
    <scope>NUCLEOTIDE SEQUENCE [LARGE SCALE GENOMIC DNA]</scope>
    <source>
        <strain evidence="16 17">CV41</strain>
    </source>
</reference>
<dbReference type="InterPro" id="IPR017850">
    <property type="entry name" value="Alkaline_phosphatase_core_sf"/>
</dbReference>
<dbReference type="AlphaFoldDB" id="A0A139SJ00"/>
<dbReference type="SUPFAM" id="SSF64158">
    <property type="entry name" value="2,3-Bisphosphoglycerate-independent phosphoglycerate mutase, substrate-binding domain"/>
    <property type="match status" value="1"/>
</dbReference>
<sequence length="533" mass="57794">MTNTLRKPVLLVIRDGWGRNPYADQNPNNAAFLAATPCEDALRARYPVALVSASGLDVGLPDGQMGNSEVGHENIGAGRVVDQELVRLNKLFSEKQLAQNPVWRGILDRLRGSPTARLHLMGIFSDGGVHGMLEHLYGILEQAREDGISADRVLIHGFTDGRDTPPDSGLGFVAQVEARLREIGVGRIATICGRFWAMDRDNRWERVQRAYDLLAGRATEATARSAAEALERHYANPSAPSQVGDEFLPPTRILDEAGQPLPHFADGDAVLFYNYRGDRPREITKAFVLDEFDGFARGPKLDLSYATMTEYEAGLPVQVISGKPPPLKNILGEVVSRAGLAQFRCAETEKNPHVTFFFNNYRTEPFPGEDRYCPASPKVATYDLQPEMSAAEVTRASKEAILSGNYALIVVNYANPDMVGHTGSLEAAKRAVEATDAGVGELLAALEQVGGTALVTADHGNCEQMWDASRNMPHTAHTLNLVEVFVVAPQLNPQTPMREGGRLADIAPTLLALMGLPQPPEMTGQNLVAGGAA</sequence>
<dbReference type="Pfam" id="PF01676">
    <property type="entry name" value="Metalloenzyme"/>
    <property type="match status" value="1"/>
</dbReference>
<evidence type="ECO:0000313" key="17">
    <source>
        <dbReference type="Proteomes" id="UP000071392"/>
    </source>
</evidence>
<feature type="binding site" evidence="9 13">
    <location>
        <position position="458"/>
    </location>
    <ligand>
        <name>Mn(2+)</name>
        <dbReference type="ChEBI" id="CHEBI:29035"/>
        <label>2</label>
    </ligand>
</feature>
<comment type="pathway">
    <text evidence="3 9">Carbohydrate degradation; glycolysis; pyruvate from D-glyceraldehyde 3-phosphate: step 3/5.</text>
</comment>
<dbReference type="Pfam" id="PF06415">
    <property type="entry name" value="iPGM_N"/>
    <property type="match status" value="1"/>
</dbReference>
<dbReference type="Gene3D" id="3.40.1450.10">
    <property type="entry name" value="BPG-independent phosphoglycerate mutase, domain B"/>
    <property type="match status" value="1"/>
</dbReference>
<feature type="binding site" evidence="9 13">
    <location>
        <position position="417"/>
    </location>
    <ligand>
        <name>Mn(2+)</name>
        <dbReference type="ChEBI" id="CHEBI:29035"/>
        <label>1</label>
    </ligand>
</feature>
<feature type="binding site" evidence="9 13">
    <location>
        <position position="459"/>
    </location>
    <ligand>
        <name>Mn(2+)</name>
        <dbReference type="ChEBI" id="CHEBI:29035"/>
        <label>2</label>
    </ligand>
</feature>
<comment type="cofactor">
    <cofactor evidence="9">
        <name>Mn(2+)</name>
        <dbReference type="ChEBI" id="CHEBI:29035"/>
    </cofactor>
    <text evidence="9">Binds 2 manganese ions per subunit.</text>
</comment>
<feature type="domain" description="BPG-independent PGAM N-terminal" evidence="15">
    <location>
        <begin position="89"/>
        <end position="312"/>
    </location>
</feature>
<keyword evidence="8 9" id="KW-0413">Isomerase</keyword>
<evidence type="ECO:0000256" key="9">
    <source>
        <dbReference type="HAMAP-Rule" id="MF_01038"/>
    </source>
</evidence>
<dbReference type="InterPro" id="IPR005995">
    <property type="entry name" value="Pgm_bpd_ind"/>
</dbReference>
<dbReference type="RefSeq" id="WP_068712819.1">
    <property type="nucleotide sequence ID" value="NZ_LSZP01000053.1"/>
</dbReference>
<feature type="domain" description="Metalloenzyme" evidence="14">
    <location>
        <begin position="7"/>
        <end position="517"/>
    </location>
</feature>
<evidence type="ECO:0000256" key="11">
    <source>
        <dbReference type="PIRSR" id="PIRSR001492-1"/>
    </source>
</evidence>
<proteinExistence type="inferred from homology"/>
<evidence type="ECO:0000256" key="10">
    <source>
        <dbReference type="NCBIfam" id="TIGR01307"/>
    </source>
</evidence>
<evidence type="ECO:0000256" key="3">
    <source>
        <dbReference type="ARBA" id="ARBA00004798"/>
    </source>
</evidence>
<feature type="binding site" evidence="9 12">
    <location>
        <begin position="162"/>
        <end position="163"/>
    </location>
    <ligand>
        <name>substrate</name>
    </ligand>
</feature>
<evidence type="ECO:0000256" key="5">
    <source>
        <dbReference type="ARBA" id="ARBA00022723"/>
    </source>
</evidence>
<dbReference type="InterPro" id="IPR011258">
    <property type="entry name" value="BPG-indep_PGM_N"/>
</dbReference>
<dbReference type="InterPro" id="IPR006124">
    <property type="entry name" value="Metalloenzyme"/>
</dbReference>
<dbReference type="OrthoDB" id="9800863at2"/>
<evidence type="ECO:0000256" key="1">
    <source>
        <dbReference type="ARBA" id="ARBA00000370"/>
    </source>
</evidence>
<feature type="binding site" evidence="9 12">
    <location>
        <position position="130"/>
    </location>
    <ligand>
        <name>substrate</name>
    </ligand>
</feature>
<feature type="binding site" evidence="9 12">
    <location>
        <position position="350"/>
    </location>
    <ligand>
        <name>substrate</name>
    </ligand>
</feature>
<dbReference type="PANTHER" id="PTHR31637:SF0">
    <property type="entry name" value="2,3-BISPHOSPHOGLYCERATE-INDEPENDENT PHOSPHOGLYCERATE MUTASE"/>
    <property type="match status" value="1"/>
</dbReference>
<comment type="function">
    <text evidence="2 9">Catalyzes the interconversion of 2-phosphoglycerate and 3-phosphoglycerate.</text>
</comment>
<feature type="active site" description="Phosphoserine intermediate" evidence="9 11">
    <location>
        <position position="68"/>
    </location>
</feature>
<evidence type="ECO:0000256" key="12">
    <source>
        <dbReference type="PIRSR" id="PIRSR001492-2"/>
    </source>
</evidence>
<evidence type="ECO:0000259" key="15">
    <source>
        <dbReference type="Pfam" id="PF06415"/>
    </source>
</evidence>
<gene>
    <name evidence="9" type="primary">gpmI</name>
    <name evidence="16" type="ORF">AXK12_07175</name>
</gene>
<dbReference type="GO" id="GO:0006096">
    <property type="term" value="P:glycolytic process"/>
    <property type="evidence" value="ECO:0007669"/>
    <property type="project" value="UniProtKB-UniRule"/>
</dbReference>
<dbReference type="GO" id="GO:0005829">
    <property type="term" value="C:cytosol"/>
    <property type="evidence" value="ECO:0007669"/>
    <property type="project" value="TreeGrafter"/>
</dbReference>
<dbReference type="CDD" id="cd16010">
    <property type="entry name" value="iPGM"/>
    <property type="match status" value="1"/>
</dbReference>
<comment type="caution">
    <text evidence="16">The sequence shown here is derived from an EMBL/GenBank/DDBJ whole genome shotgun (WGS) entry which is preliminary data.</text>
</comment>
<feature type="binding site" evidence="9 13">
    <location>
        <position position="421"/>
    </location>
    <ligand>
        <name>Mn(2+)</name>
        <dbReference type="ChEBI" id="CHEBI:29035"/>
        <label>1</label>
    </ligand>
</feature>
<keyword evidence="5 9" id="KW-0479">Metal-binding</keyword>
<feature type="binding site" evidence="9 13">
    <location>
        <position position="68"/>
    </location>
    <ligand>
        <name>Mn(2+)</name>
        <dbReference type="ChEBI" id="CHEBI:29035"/>
        <label>2</label>
    </ligand>
</feature>
<protein>
    <recommendedName>
        <fullName evidence="9 10">2,3-bisphosphoglycerate-independent phosphoglycerate mutase</fullName>
        <shortName evidence="9">BPG-independent PGAM</shortName>
        <shortName evidence="9">Phosphoglyceromutase</shortName>
        <shortName evidence="9">iPGM</shortName>
        <ecNumber evidence="9 10">5.4.2.12</ecNumber>
    </recommendedName>
</protein>
<feature type="binding site" evidence="9 13">
    <location>
        <position position="15"/>
    </location>
    <ligand>
        <name>Mn(2+)</name>
        <dbReference type="ChEBI" id="CHEBI:29035"/>
        <label>2</label>
    </ligand>
</feature>